<protein>
    <recommendedName>
        <fullName evidence="6">AAA+ ATPase domain-containing protein</fullName>
    </recommendedName>
</protein>
<comment type="caution">
    <text evidence="7">The sequence shown here is derived from an EMBL/GenBank/DDBJ whole genome shotgun (WGS) entry which is preliminary data.</text>
</comment>
<dbReference type="GO" id="GO:0016887">
    <property type="term" value="F:ATP hydrolysis activity"/>
    <property type="evidence" value="ECO:0007669"/>
    <property type="project" value="InterPro"/>
</dbReference>
<sequence>MTNASGFFSPSVPSRRNRNKPSVGFPGYGFCSIEGISKRVLCYSKVEGIDKLSPSQSRAPRDCCCVKKWGFWGVNFGKTKERGPSIGFYGKVVLAFKGNGASKLGVSFDKSIPEGTDLGGVCEEDHGFFYTANSLQLDNSSGEDDRLAINELFEVLVPFKGANLKCIFVFIGYLNESRSTPLVLFLKDIEKFIIGNQDTYSGLKSKLQNFSDGVIVIGSHTQMNNRKEKSHAGGLLFSKFGSNQTALLDLSFSSKETSKIMKRLLLTFPDKVMITSDEALLLGWKQQLERDVETLKAQANIVSIRTISINSIRVGLRCPELETLCIKDQALAIENVEKVVRWALSRHFMHCSTTSNGDANLLIYTDNIRYGLSILQGIQSENKSVKKTLKVNCQNHFQDVVTENEFEKKLLADVFPPNEIGVTFDDIGALETVKDTLKELVMLPLQRLEFFGKGQLTKPCKGILLFGPPGTGKTMLAKWFGGEKYVKAVFSLSSKVTPSVIFMDEVDSMLGRRENPGEHEAMRKMKNEFMVNWDGLHTKDKERVLVLTATAVIRRLPRRFSIFLIFLLYFFLLVPSAVAILLICTNGVCRLIVNVLDAPNRETILKVILAIEDLAPDVDLEAVANMKDGYSGSDLKNFCVTAAHCPIQEILGKEEKEDELKLKPVIAFDCGMICL</sequence>
<keyword evidence="4" id="KW-0067">ATP-binding</keyword>
<keyword evidence="5" id="KW-1133">Transmembrane helix</keyword>
<dbReference type="InterPro" id="IPR056653">
    <property type="entry name" value="DUF7751"/>
</dbReference>
<reference evidence="7 8" key="1">
    <citation type="submission" date="2021-09" db="EMBL/GenBank/DDBJ databases">
        <title>Genomic insights and catalytic innovation underlie evolution of tropane alkaloids biosynthesis.</title>
        <authorList>
            <person name="Wang Y.-J."/>
            <person name="Tian T."/>
            <person name="Huang J.-P."/>
            <person name="Huang S.-X."/>
        </authorList>
    </citation>
    <scope>NUCLEOTIDE SEQUENCE [LARGE SCALE GENOMIC DNA]</scope>
    <source>
        <strain evidence="7">KIB-2018</strain>
        <tissue evidence="7">Leaf</tissue>
    </source>
</reference>
<dbReference type="PANTHER" id="PTHR45644:SF73">
    <property type="entry name" value="AAA-TYPE ATPASE FAMILY PROTEIN"/>
    <property type="match status" value="1"/>
</dbReference>
<evidence type="ECO:0000259" key="6">
    <source>
        <dbReference type="SMART" id="SM00382"/>
    </source>
</evidence>
<feature type="transmembrane region" description="Helical" evidence="5">
    <location>
        <begin position="562"/>
        <end position="583"/>
    </location>
</feature>
<keyword evidence="2" id="KW-0547">Nucleotide-binding</keyword>
<gene>
    <name evidence="7" type="ORF">K2173_009142</name>
</gene>
<dbReference type="SUPFAM" id="SSF52540">
    <property type="entry name" value="P-loop containing nucleoside triphosphate hydrolases"/>
    <property type="match status" value="1"/>
</dbReference>
<dbReference type="InterPro" id="IPR003593">
    <property type="entry name" value="AAA+_ATPase"/>
</dbReference>
<evidence type="ECO:0000256" key="2">
    <source>
        <dbReference type="ARBA" id="ARBA00022741"/>
    </source>
</evidence>
<dbReference type="InterPro" id="IPR051701">
    <property type="entry name" value="Mito_OM_Translocase_MSP1"/>
</dbReference>
<dbReference type="GO" id="GO:0005524">
    <property type="term" value="F:ATP binding"/>
    <property type="evidence" value="ECO:0007669"/>
    <property type="project" value="UniProtKB-KW"/>
</dbReference>
<comment type="subcellular location">
    <subcellularLocation>
        <location evidence="1">Mitochondrion outer membrane</location>
        <topology evidence="1">Single-pass membrane protein</topology>
    </subcellularLocation>
</comment>
<evidence type="ECO:0000256" key="4">
    <source>
        <dbReference type="ARBA" id="ARBA00022840"/>
    </source>
</evidence>
<dbReference type="SMART" id="SM00382">
    <property type="entry name" value="AAA"/>
    <property type="match status" value="1"/>
</dbReference>
<keyword evidence="5" id="KW-0812">Transmembrane</keyword>
<feature type="domain" description="AAA+ ATPase" evidence="6">
    <location>
        <begin position="459"/>
        <end position="571"/>
    </location>
</feature>
<dbReference type="Gene3D" id="1.10.8.60">
    <property type="match status" value="1"/>
</dbReference>
<dbReference type="EMBL" id="JAIWQS010000005">
    <property type="protein sequence ID" value="KAJ8764748.1"/>
    <property type="molecule type" value="Genomic_DNA"/>
</dbReference>
<keyword evidence="3" id="KW-1000">Mitochondrion outer membrane</keyword>
<evidence type="ECO:0000256" key="1">
    <source>
        <dbReference type="ARBA" id="ARBA00004572"/>
    </source>
</evidence>
<keyword evidence="3" id="KW-0496">Mitochondrion</keyword>
<dbReference type="InterPro" id="IPR003959">
    <property type="entry name" value="ATPase_AAA_core"/>
</dbReference>
<dbReference type="Gene3D" id="3.40.50.300">
    <property type="entry name" value="P-loop containing nucleotide triphosphate hydrolases"/>
    <property type="match status" value="2"/>
</dbReference>
<evidence type="ECO:0000256" key="5">
    <source>
        <dbReference type="SAM" id="Phobius"/>
    </source>
</evidence>
<evidence type="ECO:0000313" key="7">
    <source>
        <dbReference type="EMBL" id="KAJ8764748.1"/>
    </source>
</evidence>
<dbReference type="GO" id="GO:0005741">
    <property type="term" value="C:mitochondrial outer membrane"/>
    <property type="evidence" value="ECO:0007669"/>
    <property type="project" value="UniProtKB-SubCell"/>
</dbReference>
<evidence type="ECO:0000313" key="8">
    <source>
        <dbReference type="Proteomes" id="UP001159364"/>
    </source>
</evidence>
<dbReference type="InterPro" id="IPR041569">
    <property type="entry name" value="AAA_lid_3"/>
</dbReference>
<name>A0AAV8TFB3_9ROSI</name>
<keyword evidence="8" id="KW-1185">Reference proteome</keyword>
<dbReference type="Pfam" id="PF17862">
    <property type="entry name" value="AAA_lid_3"/>
    <property type="match status" value="1"/>
</dbReference>
<accession>A0AAV8TFB3</accession>
<dbReference type="PANTHER" id="PTHR45644">
    <property type="entry name" value="AAA ATPASE, PUTATIVE (AFU_ORTHOLOGUE AFUA_2G12920)-RELATED-RELATED"/>
    <property type="match status" value="1"/>
</dbReference>
<proteinExistence type="predicted"/>
<dbReference type="Proteomes" id="UP001159364">
    <property type="component" value="Linkage Group LG05"/>
</dbReference>
<dbReference type="InterPro" id="IPR027417">
    <property type="entry name" value="P-loop_NTPase"/>
</dbReference>
<organism evidence="7 8">
    <name type="scientific">Erythroxylum novogranatense</name>
    <dbReference type="NCBI Taxonomy" id="1862640"/>
    <lineage>
        <taxon>Eukaryota</taxon>
        <taxon>Viridiplantae</taxon>
        <taxon>Streptophyta</taxon>
        <taxon>Embryophyta</taxon>
        <taxon>Tracheophyta</taxon>
        <taxon>Spermatophyta</taxon>
        <taxon>Magnoliopsida</taxon>
        <taxon>eudicotyledons</taxon>
        <taxon>Gunneridae</taxon>
        <taxon>Pentapetalae</taxon>
        <taxon>rosids</taxon>
        <taxon>fabids</taxon>
        <taxon>Malpighiales</taxon>
        <taxon>Erythroxylaceae</taxon>
        <taxon>Erythroxylum</taxon>
    </lineage>
</organism>
<dbReference type="AlphaFoldDB" id="A0AAV8TFB3"/>
<evidence type="ECO:0000256" key="3">
    <source>
        <dbReference type="ARBA" id="ARBA00022787"/>
    </source>
</evidence>
<keyword evidence="5" id="KW-0472">Membrane</keyword>
<dbReference type="Pfam" id="PF00004">
    <property type="entry name" value="AAA"/>
    <property type="match status" value="1"/>
</dbReference>
<dbReference type="Pfam" id="PF24933">
    <property type="entry name" value="DUF7751"/>
    <property type="match status" value="1"/>
</dbReference>